<reference evidence="3" key="1">
    <citation type="submission" date="2021-01" db="EMBL/GenBank/DDBJ databases">
        <authorList>
            <person name="Corre E."/>
            <person name="Pelletier E."/>
            <person name="Niang G."/>
            <person name="Scheremetjew M."/>
            <person name="Finn R."/>
            <person name="Kale V."/>
            <person name="Holt S."/>
            <person name="Cochrane G."/>
            <person name="Meng A."/>
            <person name="Brown T."/>
            <person name="Cohen L."/>
        </authorList>
    </citation>
    <scope>NUCLEOTIDE SEQUENCE</scope>
    <source>
        <strain evidence="3">SAG 36.94</strain>
    </source>
</reference>
<dbReference type="GO" id="GO:0005634">
    <property type="term" value="C:nucleus"/>
    <property type="evidence" value="ECO:0007669"/>
    <property type="project" value="TreeGrafter"/>
</dbReference>
<evidence type="ECO:0000256" key="1">
    <source>
        <dbReference type="ARBA" id="ARBA00010926"/>
    </source>
</evidence>
<dbReference type="CDD" id="cd02859">
    <property type="entry name" value="E_set_AMPKbeta_like_N"/>
    <property type="match status" value="1"/>
</dbReference>
<dbReference type="Gene3D" id="3.40.50.2000">
    <property type="entry name" value="Glycogen Phosphorylase B"/>
    <property type="match status" value="2"/>
</dbReference>
<dbReference type="PANTHER" id="PTHR10343:SF84">
    <property type="entry name" value="5'-AMP-ACTIVATED PROTEIN KINASE SUBUNIT BETA-1"/>
    <property type="match status" value="1"/>
</dbReference>
<dbReference type="SUPFAM" id="SSF81296">
    <property type="entry name" value="E set domains"/>
    <property type="match status" value="1"/>
</dbReference>
<proteinExistence type="inferred from homology"/>
<dbReference type="InterPro" id="IPR013783">
    <property type="entry name" value="Ig-like_fold"/>
</dbReference>
<dbReference type="Gene3D" id="2.60.40.10">
    <property type="entry name" value="Immunoglobulins"/>
    <property type="match status" value="1"/>
</dbReference>
<dbReference type="EMBL" id="HBGH01015119">
    <property type="protein sequence ID" value="CAD9236343.1"/>
    <property type="molecule type" value="Transcribed_RNA"/>
</dbReference>
<dbReference type="InterPro" id="IPR050827">
    <property type="entry name" value="CRP1_MDG1_kinase"/>
</dbReference>
<dbReference type="InterPro" id="IPR014756">
    <property type="entry name" value="Ig_E-set"/>
</dbReference>
<evidence type="ECO:0000259" key="2">
    <source>
        <dbReference type="Pfam" id="PF16561"/>
    </source>
</evidence>
<dbReference type="GO" id="GO:0031588">
    <property type="term" value="C:nucleotide-activated protein kinase complex"/>
    <property type="evidence" value="ECO:0007669"/>
    <property type="project" value="TreeGrafter"/>
</dbReference>
<dbReference type="GO" id="GO:0005737">
    <property type="term" value="C:cytoplasm"/>
    <property type="evidence" value="ECO:0007669"/>
    <property type="project" value="TreeGrafter"/>
</dbReference>
<dbReference type="Pfam" id="PF16561">
    <property type="entry name" value="AMPK1_CBM"/>
    <property type="match status" value="1"/>
</dbReference>
<sequence>MQYWTVGGRMEEEFWIGVLRLASRVDGMRGVWAEVVVSAVEMERRVSLREPGEKVDVNVEERMGENCGVYLLQEWPGYQRLGRGRHDHDGAGRMQPLAFAVVDSAQSQSVIVVKNPSHTEVCMTALDLTKLLCQEGSTAPVHRRPGTVYEVLRGAPGGEATSGTVGELFDGDEISRSHIVLTIKPRQRTLLLVRQREKLRHAREIFMDSFVRILQIASVEEAQSSHAIGKLAEVYLSQSLVSLLDILSNIVDSLGETDEALLVAAQSLELSMNWVEHTRGSGEWIHTLQSHIDILARRAMKTPILRVTQQWKHQQAMGRVVILVPDPSSALGTYLMSVAKELAGNGVDTVVIAFSDTKVEGTLLTCLNIQILCETAENCEVYVYRAHDRLELYTVHNRLFDFGNMCREKDAQVRAILIAQATLKTCKFANLAPSFLLSSGDAFSLVPALAKRNSEFSQLSGRCRFIHQLVAGTAEGFNDVGDVSDDLESLLRTPCKDLTRVALAYCDAACSISEEIRNITQDQCATLIQSKMRRVTGIVTITPGIPRKDLFAVGSVGRGNLSDAKLQIQRRCFDRRSVRPDIPLFVVHCACDDISVHESLLEAVSQTLEQRGTEICVYWLSQAPSSLESSLALLRTQYGHSFAVHSKIFEREFVLSGADFLLAVSDSIFETVQWESFAEGTPLVAAMQTQSTAMDQLVDFRMNKQLGNCLFVRERSTSAFKAQIDEAVTLLRSNGDYAVLRSNCLASVRTVSEVVPDLLRLLASSDGRCRVTEDAALDIAPKIEADARDYYALKSARLVKFCWRGAGSRVYVHSSANGWSGPLVRLRPDLAGQDRMVVTLVGDAWLPPGTHLYKYLVDGSWETDPSSSVITDERGFTNNAVVVPK</sequence>
<gene>
    <name evidence="3" type="ORF">CCAE0312_LOCUS8437</name>
</gene>
<organism evidence="3">
    <name type="scientific">Compsopogon caeruleus</name>
    <dbReference type="NCBI Taxonomy" id="31354"/>
    <lineage>
        <taxon>Eukaryota</taxon>
        <taxon>Rhodophyta</taxon>
        <taxon>Compsopogonophyceae</taxon>
        <taxon>Compsopogonales</taxon>
        <taxon>Compsopogonaceae</taxon>
        <taxon>Compsopogon</taxon>
    </lineage>
</organism>
<accession>A0A7S1TGS6</accession>
<name>A0A7S1TGS6_9RHOD</name>
<evidence type="ECO:0000313" key="3">
    <source>
        <dbReference type="EMBL" id="CAD9236343.1"/>
    </source>
</evidence>
<dbReference type="GO" id="GO:0019901">
    <property type="term" value="F:protein kinase binding"/>
    <property type="evidence" value="ECO:0007669"/>
    <property type="project" value="TreeGrafter"/>
</dbReference>
<dbReference type="SUPFAM" id="SSF53756">
    <property type="entry name" value="UDP-Glycosyltransferase/glycogen phosphorylase"/>
    <property type="match status" value="1"/>
</dbReference>
<comment type="similarity">
    <text evidence="1">Belongs to the 5'-AMP-activated protein kinase beta subunit family.</text>
</comment>
<dbReference type="AlphaFoldDB" id="A0A7S1TGS6"/>
<dbReference type="GO" id="GO:0007165">
    <property type="term" value="P:signal transduction"/>
    <property type="evidence" value="ECO:0007669"/>
    <property type="project" value="TreeGrafter"/>
</dbReference>
<dbReference type="PANTHER" id="PTHR10343">
    <property type="entry name" value="5'-AMP-ACTIVATED PROTEIN KINASE , BETA SUBUNIT"/>
    <property type="match status" value="1"/>
</dbReference>
<protein>
    <recommendedName>
        <fullName evidence="2">AMP-activated protein kinase glycogen-binding domain-containing protein</fullName>
    </recommendedName>
</protein>
<dbReference type="InterPro" id="IPR032640">
    <property type="entry name" value="AMPK1_CBM"/>
</dbReference>
<feature type="domain" description="AMP-activated protein kinase glycogen-binding" evidence="2">
    <location>
        <begin position="799"/>
        <end position="884"/>
    </location>
</feature>